<sequence length="81" mass="9011">MPNDRLPRSAMFSGIGVGWKKARGGQTKTWHKSMKCCIGVGWKKARGGQTKTWHKSMKSLSQLVVGVDYLVEDREMIATDG</sequence>
<evidence type="ECO:0000313" key="1">
    <source>
        <dbReference type="EMBL" id="VDP44090.1"/>
    </source>
</evidence>
<evidence type="ECO:0000313" key="2">
    <source>
        <dbReference type="Proteomes" id="UP000269396"/>
    </source>
</evidence>
<accession>A0A183P1U1</accession>
<organism evidence="1 2">
    <name type="scientific">Schistosoma mattheei</name>
    <dbReference type="NCBI Taxonomy" id="31246"/>
    <lineage>
        <taxon>Eukaryota</taxon>
        <taxon>Metazoa</taxon>
        <taxon>Spiralia</taxon>
        <taxon>Lophotrochozoa</taxon>
        <taxon>Platyhelminthes</taxon>
        <taxon>Trematoda</taxon>
        <taxon>Digenea</taxon>
        <taxon>Strigeidida</taxon>
        <taxon>Schistosomatoidea</taxon>
        <taxon>Schistosomatidae</taxon>
        <taxon>Schistosoma</taxon>
    </lineage>
</organism>
<keyword evidence="2" id="KW-1185">Reference proteome</keyword>
<dbReference type="AlphaFoldDB" id="A0A183P1U1"/>
<dbReference type="EMBL" id="UZAL01028848">
    <property type="protein sequence ID" value="VDP44090.1"/>
    <property type="molecule type" value="Genomic_DNA"/>
</dbReference>
<proteinExistence type="predicted"/>
<gene>
    <name evidence="1" type="ORF">SMTD_LOCUS8327</name>
</gene>
<dbReference type="Proteomes" id="UP000269396">
    <property type="component" value="Unassembled WGS sequence"/>
</dbReference>
<reference evidence="1 2" key="1">
    <citation type="submission" date="2018-11" db="EMBL/GenBank/DDBJ databases">
        <authorList>
            <consortium name="Pathogen Informatics"/>
        </authorList>
    </citation>
    <scope>NUCLEOTIDE SEQUENCE [LARGE SCALE GENOMIC DNA]</scope>
    <source>
        <strain>Denwood</strain>
        <strain evidence="2">Zambia</strain>
    </source>
</reference>
<name>A0A183P1U1_9TREM</name>
<protein>
    <submittedName>
        <fullName evidence="1">Uncharacterized protein</fullName>
    </submittedName>
</protein>